<evidence type="ECO:0000256" key="2">
    <source>
        <dbReference type="SAM" id="MobiDB-lite"/>
    </source>
</evidence>
<dbReference type="RefSeq" id="WP_059061709.1">
    <property type="nucleotide sequence ID" value="NZ_LN879502.1"/>
</dbReference>
<feature type="coiled-coil region" evidence="1">
    <location>
        <begin position="430"/>
        <end position="464"/>
    </location>
</feature>
<keyword evidence="1" id="KW-0175">Coiled coil</keyword>
<organism evidence="3 4">
    <name type="scientific">Candidatus Protochlamydia naegleriophila</name>
    <dbReference type="NCBI Taxonomy" id="389348"/>
    <lineage>
        <taxon>Bacteria</taxon>
        <taxon>Pseudomonadati</taxon>
        <taxon>Chlamydiota</taxon>
        <taxon>Chlamydiia</taxon>
        <taxon>Parachlamydiales</taxon>
        <taxon>Parachlamydiaceae</taxon>
        <taxon>Candidatus Protochlamydia</taxon>
    </lineage>
</organism>
<dbReference type="EMBL" id="LN879502">
    <property type="protein sequence ID" value="CUI17513.1"/>
    <property type="molecule type" value="Genomic_DNA"/>
</dbReference>
<dbReference type="KEGG" id="pnl:PNK_1908"/>
<proteinExistence type="predicted"/>
<evidence type="ECO:0000313" key="3">
    <source>
        <dbReference type="EMBL" id="CUI17513.1"/>
    </source>
</evidence>
<protein>
    <submittedName>
        <fullName evidence="3">Uncharacterized protein</fullName>
    </submittedName>
</protein>
<dbReference type="Proteomes" id="UP000069902">
    <property type="component" value="Chromosome cPNK"/>
</dbReference>
<evidence type="ECO:0000313" key="4">
    <source>
        <dbReference type="Proteomes" id="UP000069902"/>
    </source>
</evidence>
<evidence type="ECO:0000256" key="1">
    <source>
        <dbReference type="SAM" id="Coils"/>
    </source>
</evidence>
<feature type="region of interest" description="Disordered" evidence="2">
    <location>
        <begin position="141"/>
        <end position="283"/>
    </location>
</feature>
<dbReference type="PATRIC" id="fig|389348.3.peg.2142"/>
<sequence>MPNSLATIQLRTILNGLERGNHLAYGDDGHFYVFGMGTKPAAIYETNSEEIRRRVKEFVNRNKALLQPELLNELQERLAGRLKVLNRNTTGFYALLYFLFSFDRRQFWDNKQLDDRTYLTEFKTFLETAVRELRQPRLPVIPSASIIPPQTPTRPIPPRQPQAIGHPIPTPNLTPETPIPTPPKDQTPPLSDPIETNPQPTISPSPLTPPSPSNPPPPPPPPPPSPTTPQSSLSSSLPPPPPPGFRPSPPIPMPPTLPGFSAVTPEQTALPTKTPKPPSLPSKTLFFKDEPIAPACLSEKFSHLTKEEIEEQVRSIDAYYTSLEKMLIPIKETIKKHVKLVMQRDEENKPHIAALEKILEEQKKHLDLLTQASSSGSFISLYHPQSELPFIPDNIFDEIQKRIAELQSDPSTRNFKTLRLSPNFKISKAIECVQNYMAELTANIERYEKKNAELQTQIELIEGSSNNGIPFAQFKTVLNSKDQLVRKAKTQISDRNKHIKGKPAFTVPVAPAITTAHPIFKEYPRLKPLENLPQPLEIAMQSKNPIAIYTSIRATEE</sequence>
<dbReference type="STRING" id="389348.PNK_1908"/>
<name>A0A0U5JBU1_9BACT</name>
<gene>
    <name evidence="3" type="ORF">PNK_1908</name>
</gene>
<reference evidence="4" key="1">
    <citation type="submission" date="2015-09" db="EMBL/GenBank/DDBJ databases">
        <authorList>
            <person name="Bertelli C."/>
        </authorList>
    </citation>
    <scope>NUCLEOTIDE SEQUENCE [LARGE SCALE GENOMIC DNA]</scope>
    <source>
        <strain evidence="4">KNic</strain>
    </source>
</reference>
<accession>A0A0U5JBU1</accession>
<dbReference type="InParanoid" id="A0A0U5JBU1"/>
<feature type="compositionally biased region" description="Pro residues" evidence="2">
    <location>
        <begin position="149"/>
        <end position="160"/>
    </location>
</feature>
<keyword evidence="4" id="KW-1185">Reference proteome</keyword>
<feature type="compositionally biased region" description="Pro residues" evidence="2">
    <location>
        <begin position="237"/>
        <end position="257"/>
    </location>
</feature>
<dbReference type="AlphaFoldDB" id="A0A0U5JBU1"/>
<feature type="compositionally biased region" description="Pro residues" evidence="2">
    <location>
        <begin position="168"/>
        <end position="186"/>
    </location>
</feature>
<feature type="compositionally biased region" description="Pro residues" evidence="2">
    <location>
        <begin position="201"/>
        <end position="227"/>
    </location>
</feature>